<reference evidence="10 11" key="1">
    <citation type="submission" date="2013-11" db="EMBL/GenBank/DDBJ databases">
        <title>Single cell genomics of uncultured Tannerella BU063 (oral taxon 286).</title>
        <authorList>
            <person name="Beall C.J."/>
            <person name="Campbell A.G."/>
            <person name="Griffen A.L."/>
            <person name="Podar M."/>
            <person name="Leys E.J."/>
        </authorList>
    </citation>
    <scope>NUCLEOTIDE SEQUENCE [LARGE SCALE GENOMIC DNA]</scope>
    <source>
        <strain evidence="10">Cell 2</strain>
    </source>
</reference>
<organism evidence="10 11">
    <name type="scientific">Tannerella sp. oral taxon BU063 isolate Cell 2</name>
    <dbReference type="NCBI Taxonomy" id="1411148"/>
    <lineage>
        <taxon>Bacteria</taxon>
        <taxon>Pseudomonadati</taxon>
        <taxon>Bacteroidota</taxon>
        <taxon>Bacteroidia</taxon>
        <taxon>Bacteroidales</taxon>
        <taxon>Tannerellaceae</taxon>
        <taxon>Tannerella</taxon>
    </lineage>
</organism>
<name>W2C1L5_9BACT</name>
<evidence type="ECO:0000256" key="1">
    <source>
        <dbReference type="ARBA" id="ARBA00004651"/>
    </source>
</evidence>
<feature type="transmembrane region" description="Helical" evidence="8">
    <location>
        <begin position="142"/>
        <end position="160"/>
    </location>
</feature>
<evidence type="ECO:0000256" key="4">
    <source>
        <dbReference type="ARBA" id="ARBA00022679"/>
    </source>
</evidence>
<dbReference type="EMBL" id="AYUF01000493">
    <property type="protein sequence ID" value="ETK00943.1"/>
    <property type="molecule type" value="Genomic_DNA"/>
</dbReference>
<gene>
    <name evidence="10" type="ORF">N425_12440</name>
</gene>
<keyword evidence="5 8" id="KW-0812">Transmembrane</keyword>
<keyword evidence="3 10" id="KW-0328">Glycosyltransferase</keyword>
<comment type="subcellular location">
    <subcellularLocation>
        <location evidence="1">Cell membrane</location>
        <topology evidence="1">Multi-pass membrane protein</topology>
    </subcellularLocation>
</comment>
<feature type="transmembrane region" description="Helical" evidence="8">
    <location>
        <begin position="317"/>
        <end position="344"/>
    </location>
</feature>
<evidence type="ECO:0000256" key="7">
    <source>
        <dbReference type="ARBA" id="ARBA00023136"/>
    </source>
</evidence>
<dbReference type="PATRIC" id="fig|1411148.3.peg.2061"/>
<dbReference type="GO" id="GO:0010041">
    <property type="term" value="P:response to iron(III) ion"/>
    <property type="evidence" value="ECO:0007669"/>
    <property type="project" value="TreeGrafter"/>
</dbReference>
<evidence type="ECO:0000256" key="5">
    <source>
        <dbReference type="ARBA" id="ARBA00022692"/>
    </source>
</evidence>
<evidence type="ECO:0000256" key="3">
    <source>
        <dbReference type="ARBA" id="ARBA00022676"/>
    </source>
</evidence>
<feature type="transmembrane region" description="Helical" evidence="8">
    <location>
        <begin position="15"/>
        <end position="35"/>
    </location>
</feature>
<evidence type="ECO:0000313" key="11">
    <source>
        <dbReference type="Proteomes" id="UP000018837"/>
    </source>
</evidence>
<dbReference type="PANTHER" id="PTHR33908">
    <property type="entry name" value="MANNOSYLTRANSFERASE YKCB-RELATED"/>
    <property type="match status" value="1"/>
</dbReference>
<evidence type="ECO:0000313" key="10">
    <source>
        <dbReference type="EMBL" id="ETK00943.1"/>
    </source>
</evidence>
<dbReference type="AlphaFoldDB" id="W2C1L5"/>
<feature type="transmembrane region" description="Helical" evidence="8">
    <location>
        <begin position="381"/>
        <end position="405"/>
    </location>
</feature>
<dbReference type="InterPro" id="IPR050297">
    <property type="entry name" value="LipidA_mod_glycosyltrf_83"/>
</dbReference>
<feature type="transmembrane region" description="Helical" evidence="8">
    <location>
        <begin position="92"/>
        <end position="111"/>
    </location>
</feature>
<keyword evidence="2" id="KW-1003">Cell membrane</keyword>
<dbReference type="GO" id="GO:0016763">
    <property type="term" value="F:pentosyltransferase activity"/>
    <property type="evidence" value="ECO:0007669"/>
    <property type="project" value="TreeGrafter"/>
</dbReference>
<evidence type="ECO:0000259" key="9">
    <source>
        <dbReference type="Pfam" id="PF13231"/>
    </source>
</evidence>
<evidence type="ECO:0000256" key="6">
    <source>
        <dbReference type="ARBA" id="ARBA00022989"/>
    </source>
</evidence>
<sequence>MRASALQYLYLQKPVTTIIVLCLVTILPWIATGYFSTKGEPREASVAVSMLETGNWTLPKVYADEFAYKPPMAHWMMALASLPGGRVTELTARLPSAVAYTVLGAMMLIFLGRRVRFQEAFIAVCVMLTCVEIHRAGMTARVDMVLTGFIVAALLQMYRWEEKLALKGLPVIIPLLLSGAVLTKGPVGIILPLFIFGTYLILLRRHSALQIFKALLYIGVSAAFLPLLWYIAAWRQGGEAFLNVVLAENFGRFFHLSEAAISYDLGHKEPIWYNFVTLVAGFLPWTLLLVFSLFGFNRKPNDKRGDRPTLGSRVRHIVAGLLAMDRVRLFSLVAAVCTLIFYTIPGSKRSVYLMPAYPFISLFVAQAMLYVAEHRSRCTRVFAAVFAAIGTAAFGVAVLTAAGALRPVEIAAKFTDRADTLDTVSAVAQGFAHPSVGTIVILAILALALLTVGYQMSRRINIKILYASLFLSVALNFFVDGAIMHNLRNRTSSREFADHIRSEFPAERDRIYVMNDLRAGFTNLYGLNFYLGNRFRNFDAERPAEGALLLADRDETLLAERFGRLYTFRRIAHSTRRLSDVRSSVTLYRFERIRPE</sequence>
<dbReference type="InterPro" id="IPR038731">
    <property type="entry name" value="RgtA/B/C-like"/>
</dbReference>
<dbReference type="PANTHER" id="PTHR33908:SF3">
    <property type="entry name" value="UNDECAPRENYL PHOSPHATE-ALPHA-4-AMINO-4-DEOXY-L-ARABINOSE ARABINOSYL TRANSFERASE"/>
    <property type="match status" value="1"/>
</dbReference>
<proteinExistence type="predicted"/>
<dbReference type="Proteomes" id="UP000018837">
    <property type="component" value="Unassembled WGS sequence"/>
</dbReference>
<keyword evidence="7 8" id="KW-0472">Membrane</keyword>
<feature type="transmembrane region" description="Helical" evidence="8">
    <location>
        <begin position="172"/>
        <end position="202"/>
    </location>
</feature>
<feature type="transmembrane region" description="Helical" evidence="8">
    <location>
        <begin position="431"/>
        <end position="452"/>
    </location>
</feature>
<dbReference type="GO" id="GO:0009103">
    <property type="term" value="P:lipopolysaccharide biosynthetic process"/>
    <property type="evidence" value="ECO:0007669"/>
    <property type="project" value="UniProtKB-ARBA"/>
</dbReference>
<feature type="transmembrane region" description="Helical" evidence="8">
    <location>
        <begin position="271"/>
        <end position="296"/>
    </location>
</feature>
<comment type="caution">
    <text evidence="10">The sequence shown here is derived from an EMBL/GenBank/DDBJ whole genome shotgun (WGS) entry which is preliminary data.</text>
</comment>
<dbReference type="GO" id="GO:0005886">
    <property type="term" value="C:plasma membrane"/>
    <property type="evidence" value="ECO:0007669"/>
    <property type="project" value="UniProtKB-SubCell"/>
</dbReference>
<dbReference type="Pfam" id="PF13231">
    <property type="entry name" value="PMT_2"/>
    <property type="match status" value="1"/>
</dbReference>
<feature type="transmembrane region" description="Helical" evidence="8">
    <location>
        <begin position="350"/>
        <end position="369"/>
    </location>
</feature>
<evidence type="ECO:0000256" key="8">
    <source>
        <dbReference type="SAM" id="Phobius"/>
    </source>
</evidence>
<feature type="transmembrane region" description="Helical" evidence="8">
    <location>
        <begin position="464"/>
        <end position="484"/>
    </location>
</feature>
<evidence type="ECO:0000256" key="2">
    <source>
        <dbReference type="ARBA" id="ARBA00022475"/>
    </source>
</evidence>
<feature type="transmembrane region" description="Helical" evidence="8">
    <location>
        <begin position="214"/>
        <end position="232"/>
    </location>
</feature>
<accession>W2C1L5</accession>
<keyword evidence="6 8" id="KW-1133">Transmembrane helix</keyword>
<feature type="domain" description="Glycosyltransferase RgtA/B/C/D-like" evidence="9">
    <location>
        <begin position="69"/>
        <end position="229"/>
    </location>
</feature>
<protein>
    <submittedName>
        <fullName evidence="10">Dolichyl-phosphate-mannose-protein mannosyltransferase</fullName>
    </submittedName>
</protein>
<keyword evidence="4 10" id="KW-0808">Transferase</keyword>